<dbReference type="Proteomes" id="UP001066276">
    <property type="component" value="Chromosome 4_1"/>
</dbReference>
<evidence type="ECO:0000313" key="2">
    <source>
        <dbReference type="EMBL" id="KAJ1172112.1"/>
    </source>
</evidence>
<keyword evidence="3" id="KW-1185">Reference proteome</keyword>
<name>A0AAV7T8C7_PLEWA</name>
<reference evidence="2" key="1">
    <citation type="journal article" date="2022" name="bioRxiv">
        <title>Sequencing and chromosome-scale assembly of the giantPleurodeles waltlgenome.</title>
        <authorList>
            <person name="Brown T."/>
            <person name="Elewa A."/>
            <person name="Iarovenko S."/>
            <person name="Subramanian E."/>
            <person name="Araus A.J."/>
            <person name="Petzold A."/>
            <person name="Susuki M."/>
            <person name="Suzuki K.-i.T."/>
            <person name="Hayashi T."/>
            <person name="Toyoda A."/>
            <person name="Oliveira C."/>
            <person name="Osipova E."/>
            <person name="Leigh N.D."/>
            <person name="Simon A."/>
            <person name="Yun M.H."/>
        </authorList>
    </citation>
    <scope>NUCLEOTIDE SEQUENCE</scope>
    <source>
        <strain evidence="2">20211129_DDA</strain>
        <tissue evidence="2">Liver</tissue>
    </source>
</reference>
<organism evidence="2 3">
    <name type="scientific">Pleurodeles waltl</name>
    <name type="common">Iberian ribbed newt</name>
    <dbReference type="NCBI Taxonomy" id="8319"/>
    <lineage>
        <taxon>Eukaryota</taxon>
        <taxon>Metazoa</taxon>
        <taxon>Chordata</taxon>
        <taxon>Craniata</taxon>
        <taxon>Vertebrata</taxon>
        <taxon>Euteleostomi</taxon>
        <taxon>Amphibia</taxon>
        <taxon>Batrachia</taxon>
        <taxon>Caudata</taxon>
        <taxon>Salamandroidea</taxon>
        <taxon>Salamandridae</taxon>
        <taxon>Pleurodelinae</taxon>
        <taxon>Pleurodeles</taxon>
    </lineage>
</organism>
<protein>
    <submittedName>
        <fullName evidence="2">Uncharacterized protein</fullName>
    </submittedName>
</protein>
<comment type="caution">
    <text evidence="2">The sequence shown here is derived from an EMBL/GenBank/DDBJ whole genome shotgun (WGS) entry which is preliminary data.</text>
</comment>
<dbReference type="AlphaFoldDB" id="A0AAV7T8C7"/>
<evidence type="ECO:0000256" key="1">
    <source>
        <dbReference type="SAM" id="MobiDB-lite"/>
    </source>
</evidence>
<proteinExistence type="predicted"/>
<dbReference type="EMBL" id="JANPWB010000007">
    <property type="protein sequence ID" value="KAJ1172112.1"/>
    <property type="molecule type" value="Genomic_DNA"/>
</dbReference>
<feature type="region of interest" description="Disordered" evidence="1">
    <location>
        <begin position="22"/>
        <end position="108"/>
    </location>
</feature>
<sequence length="108" mass="11189">MVWASLAPDCDLAVAVLKQTMVGGEQPLRHPSTLRSLGEEGGRSSPQWKMRGRGGPLRGQEAGAGREASAGFQRERLSFSPEGGEGVEALSSDPDPGVQTMAGQQAGG</sequence>
<evidence type="ECO:0000313" key="3">
    <source>
        <dbReference type="Proteomes" id="UP001066276"/>
    </source>
</evidence>
<gene>
    <name evidence="2" type="ORF">NDU88_003963</name>
</gene>
<accession>A0AAV7T8C7</accession>